<name>A0A2T5JBZ5_9SPHI</name>
<dbReference type="PANTHER" id="PTHR22916">
    <property type="entry name" value="GLYCOSYLTRANSFERASE"/>
    <property type="match status" value="1"/>
</dbReference>
<dbReference type="PANTHER" id="PTHR22916:SF67">
    <property type="entry name" value="COLANIC ACID BIOSYNTHESIS GLYCOSYL TRANSFERASE WCAE-RELATED"/>
    <property type="match status" value="1"/>
</dbReference>
<comment type="caution">
    <text evidence="2">The sequence shown here is derived from an EMBL/GenBank/DDBJ whole genome shotgun (WGS) entry which is preliminary data.</text>
</comment>
<reference evidence="2 3" key="1">
    <citation type="submission" date="2018-04" db="EMBL/GenBank/DDBJ databases">
        <title>Genomic Encyclopedia of Archaeal and Bacterial Type Strains, Phase II (KMG-II): from individual species to whole genera.</title>
        <authorList>
            <person name="Goeker M."/>
        </authorList>
    </citation>
    <scope>NUCLEOTIDE SEQUENCE [LARGE SCALE GENOMIC DNA]</scope>
    <source>
        <strain evidence="2 3">DSM 26809</strain>
    </source>
</reference>
<dbReference type="Proteomes" id="UP000244168">
    <property type="component" value="Unassembled WGS sequence"/>
</dbReference>
<evidence type="ECO:0000313" key="3">
    <source>
        <dbReference type="Proteomes" id="UP000244168"/>
    </source>
</evidence>
<dbReference type="AlphaFoldDB" id="A0A2T5JBZ5"/>
<organism evidence="2 3">
    <name type="scientific">Mucilaginibacter yixingensis</name>
    <dbReference type="NCBI Taxonomy" id="1295612"/>
    <lineage>
        <taxon>Bacteria</taxon>
        <taxon>Pseudomonadati</taxon>
        <taxon>Bacteroidota</taxon>
        <taxon>Sphingobacteriia</taxon>
        <taxon>Sphingobacteriales</taxon>
        <taxon>Sphingobacteriaceae</taxon>
        <taxon>Mucilaginibacter</taxon>
    </lineage>
</organism>
<dbReference type="RefSeq" id="WP_107827229.1">
    <property type="nucleotide sequence ID" value="NZ_CP160205.1"/>
</dbReference>
<dbReference type="InterPro" id="IPR029044">
    <property type="entry name" value="Nucleotide-diphossugar_trans"/>
</dbReference>
<dbReference type="OrthoDB" id="9788101at2"/>
<evidence type="ECO:0000259" key="1">
    <source>
        <dbReference type="Pfam" id="PF00535"/>
    </source>
</evidence>
<dbReference type="EMBL" id="QAOQ01000002">
    <property type="protein sequence ID" value="PTQ99291.1"/>
    <property type="molecule type" value="Genomic_DNA"/>
</dbReference>
<proteinExistence type="predicted"/>
<dbReference type="GO" id="GO:0016758">
    <property type="term" value="F:hexosyltransferase activity"/>
    <property type="evidence" value="ECO:0007669"/>
    <property type="project" value="UniProtKB-ARBA"/>
</dbReference>
<keyword evidence="3" id="KW-1185">Reference proteome</keyword>
<dbReference type="InterPro" id="IPR001173">
    <property type="entry name" value="Glyco_trans_2-like"/>
</dbReference>
<sequence>MIEGGKRIFGKGKTPKVSIITVTYNAANLLYDYFENVKPYLSDDVELIIIDGRSIDATLYLLQQNGNDIDYWLSEADNGIYDAMNKGVICARGQWLYFLGADDYLKEGFTQMVAQLKDKNTIYYGDTIYYGKYYSKIYNAYYLTKLNFIHQSLFYPRAVFDKYQYETRYRVYADYHLNLLLWGNDKFRFEHRPLLVAGFPEGGFSTHEKDAEFEKDRNKLFKKHLGRSAYYRYLNRTIGWFKTFFRIISNG</sequence>
<evidence type="ECO:0000313" key="2">
    <source>
        <dbReference type="EMBL" id="PTQ99291.1"/>
    </source>
</evidence>
<keyword evidence="2" id="KW-0808">Transferase</keyword>
<dbReference type="Pfam" id="PF00535">
    <property type="entry name" value="Glycos_transf_2"/>
    <property type="match status" value="1"/>
</dbReference>
<dbReference type="Gene3D" id="3.90.550.10">
    <property type="entry name" value="Spore Coat Polysaccharide Biosynthesis Protein SpsA, Chain A"/>
    <property type="match status" value="1"/>
</dbReference>
<accession>A0A2T5JBZ5</accession>
<dbReference type="SUPFAM" id="SSF53448">
    <property type="entry name" value="Nucleotide-diphospho-sugar transferases"/>
    <property type="match status" value="1"/>
</dbReference>
<protein>
    <submittedName>
        <fullName evidence="2">Glycosyltransferase involved in cell wall biosynthesis</fullName>
    </submittedName>
</protein>
<gene>
    <name evidence="2" type="ORF">C8P68_102107</name>
</gene>
<feature type="domain" description="Glycosyltransferase 2-like" evidence="1">
    <location>
        <begin position="18"/>
        <end position="152"/>
    </location>
</feature>